<feature type="transmembrane region" description="Helical" evidence="1">
    <location>
        <begin position="33"/>
        <end position="52"/>
    </location>
</feature>
<dbReference type="AlphaFoldDB" id="A0A542W2X1"/>
<protein>
    <submittedName>
        <fullName evidence="2">Uncharacterized protein</fullName>
    </submittedName>
</protein>
<evidence type="ECO:0000256" key="1">
    <source>
        <dbReference type="SAM" id="Phobius"/>
    </source>
</evidence>
<dbReference type="RefSeq" id="WP_141920385.1">
    <property type="nucleotide sequence ID" value="NZ_VFOF01000001.1"/>
</dbReference>
<keyword evidence="1" id="KW-0472">Membrane</keyword>
<dbReference type="OrthoDB" id="9982393at2"/>
<comment type="caution">
    <text evidence="2">The sequence shown here is derived from an EMBL/GenBank/DDBJ whole genome shotgun (WGS) entry which is preliminary data.</text>
</comment>
<gene>
    <name evidence="2" type="ORF">FBY58_1547</name>
</gene>
<name>A0A542W2X1_ZYMMB</name>
<keyword evidence="1" id="KW-0812">Transmembrane</keyword>
<evidence type="ECO:0000313" key="2">
    <source>
        <dbReference type="EMBL" id="TQL17934.1"/>
    </source>
</evidence>
<accession>A0A542W2X1</accession>
<sequence>MFLFLATLLSCLGSLLFYLTSDNQRLLLNPLEKQPFTLIASLIEFMALLFLWQEKSLASAFLILAVLLMIEWSFLPLVIALFPRRRRKL</sequence>
<organism evidence="2 3">
    <name type="scientific">Zymomonas mobilis</name>
    <dbReference type="NCBI Taxonomy" id="542"/>
    <lineage>
        <taxon>Bacteria</taxon>
        <taxon>Pseudomonadati</taxon>
        <taxon>Pseudomonadota</taxon>
        <taxon>Alphaproteobacteria</taxon>
        <taxon>Sphingomonadales</taxon>
        <taxon>Zymomonadaceae</taxon>
        <taxon>Zymomonas</taxon>
    </lineage>
</organism>
<dbReference type="Proteomes" id="UP000316887">
    <property type="component" value="Unassembled WGS sequence"/>
</dbReference>
<keyword evidence="1" id="KW-1133">Transmembrane helix</keyword>
<dbReference type="EMBL" id="VFOF01000001">
    <property type="protein sequence ID" value="TQL17934.1"/>
    <property type="molecule type" value="Genomic_DNA"/>
</dbReference>
<feature type="transmembrane region" description="Helical" evidence="1">
    <location>
        <begin position="59"/>
        <end position="82"/>
    </location>
</feature>
<proteinExistence type="predicted"/>
<evidence type="ECO:0000313" key="3">
    <source>
        <dbReference type="Proteomes" id="UP000316887"/>
    </source>
</evidence>
<reference evidence="2 3" key="1">
    <citation type="submission" date="2019-06" db="EMBL/GenBank/DDBJ databases">
        <title>Genome sequencing of Zymomonas mobilis strains for genetic engineering and biofuel applications.</title>
        <authorList>
            <person name="Teravest M."/>
        </authorList>
    </citation>
    <scope>NUCLEOTIDE SEQUENCE [LARGE SCALE GENOMIC DNA]</scope>
    <source>
        <strain evidence="2 3">AN0101</strain>
    </source>
</reference>